<accession>A0A2P4YUD9</accession>
<dbReference type="OrthoDB" id="111624at2759"/>
<keyword evidence="2" id="KW-1185">Reference proteome</keyword>
<protein>
    <recommendedName>
        <fullName evidence="3">DDE-1 domain-containing protein</fullName>
    </recommendedName>
</protein>
<dbReference type="AlphaFoldDB" id="A0A2P4YUD9"/>
<evidence type="ECO:0008006" key="3">
    <source>
        <dbReference type="Google" id="ProtNLM"/>
    </source>
</evidence>
<evidence type="ECO:0000313" key="2">
    <source>
        <dbReference type="Proteomes" id="UP000237271"/>
    </source>
</evidence>
<dbReference type="EMBL" id="NCKW01000083">
    <property type="protein sequence ID" value="POM81425.1"/>
    <property type="molecule type" value="Genomic_DNA"/>
</dbReference>
<sequence>VAKAGADHGKQKRADYYLQVVGVDPAPRWLGAEDAREDRDWNGCTHIYLKNPIASKTGCEIRATAFLAKQISRDSPEGYNARSADDKGALVIDKISSRWVQTFMETHEIVFRTQFGKTQLSEARPFHIEKFVAFRLDELRRGIQDGSLDEDVVGKIDETHYVGGCGGWRRRHVDDIRLSGGASANFTPTMISMNAEGSIQFAIISEKKAIRANIRRCKKTVFPDNCSGYLEANECREELDAINSDLTSFPPNAPGLYQPVDSLVIAKIKDAWKVKWNEKKMALLKSDRWQNTVQKDWQASKFRENIFFLSWQLRWCEW</sequence>
<evidence type="ECO:0000313" key="1">
    <source>
        <dbReference type="EMBL" id="POM81425.1"/>
    </source>
</evidence>
<gene>
    <name evidence="1" type="ORF">PHPALM_605</name>
</gene>
<dbReference type="Proteomes" id="UP000237271">
    <property type="component" value="Unassembled WGS sequence"/>
</dbReference>
<name>A0A2P4YUD9_9STRA</name>
<feature type="non-terminal residue" evidence="1">
    <location>
        <position position="1"/>
    </location>
</feature>
<comment type="caution">
    <text evidence="1">The sequence shown here is derived from an EMBL/GenBank/DDBJ whole genome shotgun (WGS) entry which is preliminary data.</text>
</comment>
<reference evidence="1 2" key="1">
    <citation type="journal article" date="2017" name="Genome Biol. Evol.">
        <title>Phytophthora megakarya and P. palmivora, closely related causal agents of cacao black pod rot, underwent increases in genome sizes and gene numbers by different mechanisms.</title>
        <authorList>
            <person name="Ali S.S."/>
            <person name="Shao J."/>
            <person name="Lary D.J."/>
            <person name="Kronmiller B."/>
            <person name="Shen D."/>
            <person name="Strem M.D."/>
            <person name="Amoako-Attah I."/>
            <person name="Akrofi A.Y."/>
            <person name="Begoude B.A."/>
            <person name="Ten Hoopen G.M."/>
            <person name="Coulibaly K."/>
            <person name="Kebe B.I."/>
            <person name="Melnick R.L."/>
            <person name="Guiltinan M.J."/>
            <person name="Tyler B.M."/>
            <person name="Meinhardt L.W."/>
            <person name="Bailey B.A."/>
        </authorList>
    </citation>
    <scope>NUCLEOTIDE SEQUENCE [LARGE SCALE GENOMIC DNA]</scope>
    <source>
        <strain evidence="2">sbr112.9</strain>
    </source>
</reference>
<proteinExistence type="predicted"/>
<organism evidence="1 2">
    <name type="scientific">Phytophthora palmivora</name>
    <dbReference type="NCBI Taxonomy" id="4796"/>
    <lineage>
        <taxon>Eukaryota</taxon>
        <taxon>Sar</taxon>
        <taxon>Stramenopiles</taxon>
        <taxon>Oomycota</taxon>
        <taxon>Peronosporomycetes</taxon>
        <taxon>Peronosporales</taxon>
        <taxon>Peronosporaceae</taxon>
        <taxon>Phytophthora</taxon>
    </lineage>
</organism>